<keyword evidence="2" id="KW-1185">Reference proteome</keyword>
<dbReference type="EMBL" id="PVWK01000047">
    <property type="protein sequence ID" value="PSB30853.1"/>
    <property type="molecule type" value="Genomic_DNA"/>
</dbReference>
<gene>
    <name evidence="1" type="ORF">C7B82_07950</name>
</gene>
<evidence type="ECO:0000313" key="1">
    <source>
        <dbReference type="EMBL" id="PSB30853.1"/>
    </source>
</evidence>
<protein>
    <submittedName>
        <fullName evidence="1">Uncharacterized protein</fullName>
    </submittedName>
</protein>
<sequence length="60" mass="6645">MHLGSALYLQPVSFELITPDTQSLSLTDLKTAVNSVSVDDHALPRFTMRDRTQMAAKLLV</sequence>
<organism evidence="1 2">
    <name type="scientific">Stenomitos frigidus ULC18</name>
    <dbReference type="NCBI Taxonomy" id="2107698"/>
    <lineage>
        <taxon>Bacteria</taxon>
        <taxon>Bacillati</taxon>
        <taxon>Cyanobacteriota</taxon>
        <taxon>Cyanophyceae</taxon>
        <taxon>Leptolyngbyales</taxon>
        <taxon>Leptolyngbyaceae</taxon>
        <taxon>Stenomitos</taxon>
    </lineage>
</organism>
<dbReference type="Proteomes" id="UP000239576">
    <property type="component" value="Unassembled WGS sequence"/>
</dbReference>
<accession>A0A2T1EDU0</accession>
<comment type="caution">
    <text evidence="1">The sequence shown here is derived from an EMBL/GenBank/DDBJ whole genome shotgun (WGS) entry which is preliminary data.</text>
</comment>
<proteinExistence type="predicted"/>
<reference evidence="1 2" key="2">
    <citation type="submission" date="2018-03" db="EMBL/GenBank/DDBJ databases">
        <title>The ancient ancestry and fast evolution of plastids.</title>
        <authorList>
            <person name="Moore K.R."/>
            <person name="Magnabosco C."/>
            <person name="Momper L."/>
            <person name="Gold D.A."/>
            <person name="Bosak T."/>
            <person name="Fournier G.P."/>
        </authorList>
    </citation>
    <scope>NUCLEOTIDE SEQUENCE [LARGE SCALE GENOMIC DNA]</scope>
    <source>
        <strain evidence="1 2">ULC18</strain>
    </source>
</reference>
<dbReference type="AlphaFoldDB" id="A0A2T1EDU0"/>
<reference evidence="2" key="1">
    <citation type="submission" date="2018-02" db="EMBL/GenBank/DDBJ databases">
        <authorList>
            <person name="Moore K."/>
            <person name="Momper L."/>
        </authorList>
    </citation>
    <scope>NUCLEOTIDE SEQUENCE [LARGE SCALE GENOMIC DNA]</scope>
    <source>
        <strain evidence="2">ULC18</strain>
    </source>
</reference>
<evidence type="ECO:0000313" key="2">
    <source>
        <dbReference type="Proteomes" id="UP000239576"/>
    </source>
</evidence>
<name>A0A2T1EDU0_9CYAN</name>